<keyword evidence="6" id="KW-0539">Nucleus</keyword>
<evidence type="ECO:0000256" key="13">
    <source>
        <dbReference type="SAM" id="SignalP"/>
    </source>
</evidence>
<evidence type="ECO:0000256" key="12">
    <source>
        <dbReference type="SAM" id="MobiDB-lite"/>
    </source>
</evidence>
<reference evidence="16" key="1">
    <citation type="submission" date="2025-08" db="UniProtKB">
        <authorList>
            <consortium name="RefSeq"/>
        </authorList>
    </citation>
    <scope>IDENTIFICATION</scope>
</reference>
<evidence type="ECO:0000256" key="6">
    <source>
        <dbReference type="ARBA" id="ARBA00023242"/>
    </source>
</evidence>
<dbReference type="InterPro" id="IPR000387">
    <property type="entry name" value="Tyr_Pase_dom"/>
</dbReference>
<dbReference type="AlphaFoldDB" id="A0A6J1U805"/>
<evidence type="ECO:0000313" key="15">
    <source>
        <dbReference type="Proteomes" id="UP000504612"/>
    </source>
</evidence>
<dbReference type="InterPro" id="IPR029021">
    <property type="entry name" value="Prot-tyrosine_phosphatase-like"/>
</dbReference>
<evidence type="ECO:0000256" key="11">
    <source>
        <dbReference type="ARBA" id="ARBA00080235"/>
    </source>
</evidence>
<keyword evidence="15" id="KW-1185">Reference proteome</keyword>
<evidence type="ECO:0000256" key="2">
    <source>
        <dbReference type="ARBA" id="ARBA00008601"/>
    </source>
</evidence>
<dbReference type="GeneID" id="113414041"/>
<dbReference type="InterPro" id="IPR000340">
    <property type="entry name" value="Dual-sp_phosphatase_cat-dom"/>
</dbReference>
<feature type="region of interest" description="Disordered" evidence="12">
    <location>
        <begin position="233"/>
        <end position="255"/>
    </location>
</feature>
<dbReference type="PANTHER" id="PTHR10367">
    <property type="entry name" value="MRNA-CAPPING ENZYME"/>
    <property type="match status" value="1"/>
</dbReference>
<dbReference type="InterPro" id="IPR051029">
    <property type="entry name" value="mRNA_Capping_Enz/RNA_Phosphat"/>
</dbReference>
<protein>
    <recommendedName>
        <fullName evidence="9">RNA/RNP complex-1-interacting phosphatase</fullName>
    </recommendedName>
    <alternativeName>
        <fullName evidence="10">Dual specificity protein phosphatase 11</fullName>
    </alternativeName>
    <alternativeName>
        <fullName evidence="11">Phosphatase that interacts with RNA/RNP complex 1</fullName>
    </alternativeName>
</protein>
<dbReference type="RefSeq" id="XP_026526510.1">
    <property type="nucleotide sequence ID" value="XM_026670725.1"/>
</dbReference>
<keyword evidence="5" id="KW-0904">Protein phosphatase</keyword>
<evidence type="ECO:0000256" key="10">
    <source>
        <dbReference type="ARBA" id="ARBA00076572"/>
    </source>
</evidence>
<evidence type="ECO:0000256" key="4">
    <source>
        <dbReference type="ARBA" id="ARBA00022884"/>
    </source>
</evidence>
<dbReference type="Pfam" id="PF00782">
    <property type="entry name" value="DSPc"/>
    <property type="match status" value="1"/>
</dbReference>
<evidence type="ECO:0000256" key="3">
    <source>
        <dbReference type="ARBA" id="ARBA00022801"/>
    </source>
</evidence>
<dbReference type="Proteomes" id="UP000504612">
    <property type="component" value="Unplaced"/>
</dbReference>
<dbReference type="GO" id="GO:0005634">
    <property type="term" value="C:nucleus"/>
    <property type="evidence" value="ECO:0007669"/>
    <property type="project" value="UniProtKB-SubCell"/>
</dbReference>
<feature type="region of interest" description="Disordered" evidence="12">
    <location>
        <begin position="505"/>
        <end position="561"/>
    </location>
</feature>
<feature type="compositionally biased region" description="Basic and acidic residues" evidence="12">
    <location>
        <begin position="546"/>
        <end position="561"/>
    </location>
</feature>
<feature type="domain" description="Tyrosine specific protein phosphatases" evidence="14">
    <location>
        <begin position="128"/>
        <end position="190"/>
    </location>
</feature>
<evidence type="ECO:0000259" key="14">
    <source>
        <dbReference type="PROSITE" id="PS50056"/>
    </source>
</evidence>
<dbReference type="PROSITE" id="PS50056">
    <property type="entry name" value="TYR_PHOSPHATASE_2"/>
    <property type="match status" value="1"/>
</dbReference>
<sequence length="661" mass="77055">MRPNPKSAAHFLCCLLLLSVPALSMVKKNTIPDGWRNVSSVGQPIPGTRFIAFKVPLKLAINQRLTPTQRFTPKDLIAAVKAFNAELGLIIDLTYTTRYYGIKDLPKSMEYKKLFTIGLEVPDDPTILQFKKWVRKFLWENADNEKLIGVHCTNGINRTGYLICRYLIDVEGWDPETAIQAFGDARGHHIDGHIYLTDLKTQPMRSNLGMNMWDADGDIVPPPDDIDRHMDRFPNEEYPSRSGKRLRAYDDGPNDLPEQIRLREFDFINKGPGQRRKPYHDHQFHDDMQPPLPQIRQKHFPDHQFHDDRQEEMEIKDLTFSTRGPGPRFQPFEGHQLDDDFLGNITGGDINMNCSQRHRHFADTPCYNHKPTDSQLNGGRGERRRPFYNRQSSDDFQSSLQDKNQFFLNKRPVERLRLFQNCPVRDDVHSPMGDFEYVTRGCGQRMVPFLDQQHHSELRRKLSLEDFDDEDSDRRSRPFLDNQSYCDFSQKSQLKDFQNRGSEQRLNSFNDHSTHINEPYEEYSERSHRFPSHEYYSESPLLQRDYGSDKDNYSRTCRSDCPDDYRKIHPSDAINRGGKARFAPYSSYPTLHSSSSNQELSSISLHSGREHQCELKREMSQGKRLPVVTIDYNYGLPLDYASEEEDRAHYVSHATQHYILK</sequence>
<comment type="subunit">
    <text evidence="8">Monomer. May interact with SFRS7 and SFRS9/SRP30C.</text>
</comment>
<evidence type="ECO:0000256" key="5">
    <source>
        <dbReference type="ARBA" id="ARBA00022912"/>
    </source>
</evidence>
<dbReference type="GO" id="GO:0003723">
    <property type="term" value="F:RNA binding"/>
    <property type="evidence" value="ECO:0007669"/>
    <property type="project" value="UniProtKB-KW"/>
</dbReference>
<feature type="compositionally biased region" description="Basic and acidic residues" evidence="12">
    <location>
        <begin position="523"/>
        <end position="536"/>
    </location>
</feature>
<dbReference type="FunFam" id="3.90.190.10:FF:000064">
    <property type="entry name" value="RNA/RNP complex-1-interacting phosphatase homolog"/>
    <property type="match status" value="1"/>
</dbReference>
<proteinExistence type="inferred from homology"/>
<accession>A0A6J1U805</accession>
<gene>
    <name evidence="16" type="primary">LOC113414041</name>
</gene>
<dbReference type="GO" id="GO:0004721">
    <property type="term" value="F:phosphoprotein phosphatase activity"/>
    <property type="evidence" value="ECO:0007669"/>
    <property type="project" value="UniProtKB-KW"/>
</dbReference>
<comment type="function">
    <text evidence="7">Possesses RNA 5'-triphosphatase and diphosphatase activities, but displays a poor protein-tyrosine phosphatase activity. In addition, has phosphatase activity with ATP, ADP and O-methylfluorescein phosphate (in vitro). Binds to RNA. May participate in nuclear mRNA metabolism.</text>
</comment>
<feature type="region of interest" description="Disordered" evidence="12">
    <location>
        <begin position="365"/>
        <end position="395"/>
    </location>
</feature>
<feature type="chain" id="PRO_5027110174" description="RNA/RNP complex-1-interacting phosphatase" evidence="13">
    <location>
        <begin position="25"/>
        <end position="661"/>
    </location>
</feature>
<evidence type="ECO:0000256" key="8">
    <source>
        <dbReference type="ARBA" id="ARBA00065987"/>
    </source>
</evidence>
<dbReference type="PROSITE" id="PS00383">
    <property type="entry name" value="TYR_PHOSPHATASE_1"/>
    <property type="match status" value="1"/>
</dbReference>
<feature type="signal peptide" evidence="13">
    <location>
        <begin position="1"/>
        <end position="24"/>
    </location>
</feature>
<dbReference type="SUPFAM" id="SSF52799">
    <property type="entry name" value="(Phosphotyrosine protein) phosphatases II"/>
    <property type="match status" value="1"/>
</dbReference>
<dbReference type="KEGG" id="nss:113414041"/>
<comment type="similarity">
    <text evidence="2">Belongs to the protein-tyrosine phosphatase family. Non-receptor class dual specificity subfamily.</text>
</comment>
<evidence type="ECO:0000256" key="1">
    <source>
        <dbReference type="ARBA" id="ARBA00004123"/>
    </source>
</evidence>
<organism evidence="15 16">
    <name type="scientific">Notechis scutatus</name>
    <name type="common">mainland tiger snake</name>
    <dbReference type="NCBI Taxonomy" id="8663"/>
    <lineage>
        <taxon>Eukaryota</taxon>
        <taxon>Metazoa</taxon>
        <taxon>Chordata</taxon>
        <taxon>Craniata</taxon>
        <taxon>Vertebrata</taxon>
        <taxon>Euteleostomi</taxon>
        <taxon>Lepidosauria</taxon>
        <taxon>Squamata</taxon>
        <taxon>Bifurcata</taxon>
        <taxon>Unidentata</taxon>
        <taxon>Episquamata</taxon>
        <taxon>Toxicofera</taxon>
        <taxon>Serpentes</taxon>
        <taxon>Colubroidea</taxon>
        <taxon>Elapidae</taxon>
        <taxon>Hydrophiinae</taxon>
        <taxon>Notechis</taxon>
    </lineage>
</organism>
<evidence type="ECO:0000313" key="16">
    <source>
        <dbReference type="RefSeq" id="XP_026526510.1"/>
    </source>
</evidence>
<keyword evidence="4" id="KW-0694">RNA-binding</keyword>
<dbReference type="GO" id="GO:0004651">
    <property type="term" value="F:polynucleotide 5'-phosphatase activity"/>
    <property type="evidence" value="ECO:0007669"/>
    <property type="project" value="TreeGrafter"/>
</dbReference>
<keyword evidence="13" id="KW-0732">Signal</keyword>
<dbReference type="Gene3D" id="3.90.190.10">
    <property type="entry name" value="Protein tyrosine phosphatase superfamily"/>
    <property type="match status" value="1"/>
</dbReference>
<dbReference type="InterPro" id="IPR016130">
    <property type="entry name" value="Tyr_Pase_AS"/>
</dbReference>
<comment type="subcellular location">
    <subcellularLocation>
        <location evidence="1">Nucleus</location>
    </subcellularLocation>
</comment>
<name>A0A6J1U805_9SAUR</name>
<evidence type="ECO:0000256" key="7">
    <source>
        <dbReference type="ARBA" id="ARBA00054725"/>
    </source>
</evidence>
<evidence type="ECO:0000256" key="9">
    <source>
        <dbReference type="ARBA" id="ARBA00068666"/>
    </source>
</evidence>
<dbReference type="PANTHER" id="PTHR10367:SF24">
    <property type="entry name" value="TYROSINE SPECIFIC PROTEIN PHOSPHATASES DOMAIN-CONTAINING PROTEIN"/>
    <property type="match status" value="1"/>
</dbReference>
<keyword evidence="3" id="KW-0378">Hydrolase</keyword>